<evidence type="ECO:0000256" key="3">
    <source>
        <dbReference type="ARBA" id="ARBA00022737"/>
    </source>
</evidence>
<dbReference type="AlphaFoldDB" id="A0AAD8CGM8"/>
<feature type="disulfide bond" evidence="5">
    <location>
        <begin position="51"/>
        <end position="78"/>
    </location>
</feature>
<dbReference type="InterPro" id="IPR000436">
    <property type="entry name" value="Sushi_SCR_CCP_dom"/>
</dbReference>
<sequence length="109" mass="12407">MLQLFNGNLFDHYLFVITDHKGCPLVHVENGYKTAGFGPVYNYGDFIAFVCNRGYILHGTDTVTCGINEIWEPELPTCQKGVKRTLWNRIKDAVKESVSEAIHWFRGLA</sequence>
<evidence type="ECO:0000256" key="2">
    <source>
        <dbReference type="ARBA" id="ARBA00022729"/>
    </source>
</evidence>
<accession>A0AAD8CGM8</accession>
<evidence type="ECO:0000256" key="1">
    <source>
        <dbReference type="ARBA" id="ARBA00022659"/>
    </source>
</evidence>
<comment type="caution">
    <text evidence="7">The sequence shown here is derived from an EMBL/GenBank/DDBJ whole genome shotgun (WGS) entry which is preliminary data.</text>
</comment>
<gene>
    <name evidence="7" type="primary">CD46</name>
    <name evidence="7" type="ORF">AOXY_G36535</name>
</gene>
<dbReference type="PROSITE" id="PS50923">
    <property type="entry name" value="SUSHI"/>
    <property type="match status" value="1"/>
</dbReference>
<reference evidence="7" key="1">
    <citation type="submission" date="2022-02" db="EMBL/GenBank/DDBJ databases">
        <title>Atlantic sturgeon de novo genome assembly.</title>
        <authorList>
            <person name="Stock M."/>
            <person name="Klopp C."/>
            <person name="Guiguen Y."/>
            <person name="Cabau C."/>
            <person name="Parinello H."/>
            <person name="Santidrian Yebra-Pimentel E."/>
            <person name="Kuhl H."/>
            <person name="Dirks R.P."/>
            <person name="Guessner J."/>
            <person name="Wuertz S."/>
            <person name="Du K."/>
            <person name="Schartl M."/>
        </authorList>
    </citation>
    <scope>NUCLEOTIDE SEQUENCE</scope>
    <source>
        <strain evidence="7">STURGEONOMICS-FGT-2020</strain>
        <tissue evidence="7">Whole blood</tissue>
    </source>
</reference>
<dbReference type="SUPFAM" id="SSF57535">
    <property type="entry name" value="Complement control module/SCR domain"/>
    <property type="match status" value="1"/>
</dbReference>
<evidence type="ECO:0000313" key="8">
    <source>
        <dbReference type="Proteomes" id="UP001230051"/>
    </source>
</evidence>
<comment type="caution">
    <text evidence="5">Lacks conserved residue(s) required for the propagation of feature annotation.</text>
</comment>
<keyword evidence="8" id="KW-1185">Reference proteome</keyword>
<keyword evidence="1 5" id="KW-0768">Sushi</keyword>
<evidence type="ECO:0000256" key="4">
    <source>
        <dbReference type="ARBA" id="ARBA00023157"/>
    </source>
</evidence>
<dbReference type="EMBL" id="JAGXEW010000196">
    <property type="protein sequence ID" value="KAK1144169.1"/>
    <property type="molecule type" value="Genomic_DNA"/>
</dbReference>
<organism evidence="7 8">
    <name type="scientific">Acipenser oxyrinchus oxyrinchus</name>
    <dbReference type="NCBI Taxonomy" id="40147"/>
    <lineage>
        <taxon>Eukaryota</taxon>
        <taxon>Metazoa</taxon>
        <taxon>Chordata</taxon>
        <taxon>Craniata</taxon>
        <taxon>Vertebrata</taxon>
        <taxon>Euteleostomi</taxon>
        <taxon>Actinopterygii</taxon>
        <taxon>Chondrostei</taxon>
        <taxon>Acipenseriformes</taxon>
        <taxon>Acipenseridae</taxon>
        <taxon>Acipenser</taxon>
    </lineage>
</organism>
<dbReference type="FunFam" id="2.10.70.10:FF:000014">
    <property type="entry name" value="Membrane cofactor protein"/>
    <property type="match status" value="1"/>
</dbReference>
<dbReference type="SMART" id="SM00032">
    <property type="entry name" value="CCP"/>
    <property type="match status" value="1"/>
</dbReference>
<dbReference type="Gene3D" id="2.10.70.10">
    <property type="entry name" value="Complement Module, domain 1"/>
    <property type="match status" value="1"/>
</dbReference>
<keyword evidence="4 5" id="KW-1015">Disulfide bond</keyword>
<evidence type="ECO:0000259" key="6">
    <source>
        <dbReference type="PROSITE" id="PS50923"/>
    </source>
</evidence>
<evidence type="ECO:0000313" key="7">
    <source>
        <dbReference type="EMBL" id="KAK1144169.1"/>
    </source>
</evidence>
<dbReference type="InterPro" id="IPR035976">
    <property type="entry name" value="Sushi/SCR/CCP_sf"/>
</dbReference>
<feature type="domain" description="Sushi" evidence="6">
    <location>
        <begin position="21"/>
        <end position="80"/>
    </location>
</feature>
<evidence type="ECO:0000256" key="5">
    <source>
        <dbReference type="PROSITE-ProRule" id="PRU00302"/>
    </source>
</evidence>
<dbReference type="CDD" id="cd00033">
    <property type="entry name" value="CCP"/>
    <property type="match status" value="1"/>
</dbReference>
<dbReference type="Proteomes" id="UP001230051">
    <property type="component" value="Unassembled WGS sequence"/>
</dbReference>
<keyword evidence="2" id="KW-0732">Signal</keyword>
<protein>
    <submittedName>
        <fullName evidence="7">Complement receptor type 2-like isoform X1</fullName>
    </submittedName>
</protein>
<proteinExistence type="predicted"/>
<keyword evidence="3" id="KW-0677">Repeat</keyword>
<dbReference type="Pfam" id="PF00084">
    <property type="entry name" value="Sushi"/>
    <property type="match status" value="1"/>
</dbReference>
<name>A0AAD8CGM8_ACIOX</name>
<keyword evidence="7" id="KW-0675">Receptor</keyword>